<protein>
    <submittedName>
        <fullName evidence="2">Uncharacterized protein</fullName>
    </submittedName>
</protein>
<keyword evidence="3" id="KW-1185">Reference proteome</keyword>
<feature type="compositionally biased region" description="Basic and acidic residues" evidence="1">
    <location>
        <begin position="22"/>
        <end position="34"/>
    </location>
</feature>
<evidence type="ECO:0000256" key="1">
    <source>
        <dbReference type="SAM" id="MobiDB-lite"/>
    </source>
</evidence>
<evidence type="ECO:0000313" key="3">
    <source>
        <dbReference type="Proteomes" id="UP000024635"/>
    </source>
</evidence>
<organism evidence="2 3">
    <name type="scientific">Ancylostoma ceylanicum</name>
    <dbReference type="NCBI Taxonomy" id="53326"/>
    <lineage>
        <taxon>Eukaryota</taxon>
        <taxon>Metazoa</taxon>
        <taxon>Ecdysozoa</taxon>
        <taxon>Nematoda</taxon>
        <taxon>Chromadorea</taxon>
        <taxon>Rhabditida</taxon>
        <taxon>Rhabditina</taxon>
        <taxon>Rhabditomorpha</taxon>
        <taxon>Strongyloidea</taxon>
        <taxon>Ancylostomatidae</taxon>
        <taxon>Ancylostomatinae</taxon>
        <taxon>Ancylostoma</taxon>
    </lineage>
</organism>
<feature type="region of interest" description="Disordered" evidence="1">
    <location>
        <begin position="1"/>
        <end position="34"/>
    </location>
</feature>
<dbReference type="AlphaFoldDB" id="A0A016V8C0"/>
<dbReference type="Proteomes" id="UP000024635">
    <property type="component" value="Unassembled WGS sequence"/>
</dbReference>
<name>A0A016V8C0_9BILA</name>
<reference evidence="3" key="1">
    <citation type="journal article" date="2015" name="Nat. Genet.">
        <title>The genome and transcriptome of the zoonotic hookworm Ancylostoma ceylanicum identify infection-specific gene families.</title>
        <authorList>
            <person name="Schwarz E.M."/>
            <person name="Hu Y."/>
            <person name="Antoshechkin I."/>
            <person name="Miller M.M."/>
            <person name="Sternberg P.W."/>
            <person name="Aroian R.V."/>
        </authorList>
    </citation>
    <scope>NUCLEOTIDE SEQUENCE</scope>
    <source>
        <strain evidence="3">HY135</strain>
    </source>
</reference>
<comment type="caution">
    <text evidence="2">The sequence shown here is derived from an EMBL/GenBank/DDBJ whole genome shotgun (WGS) entry which is preliminary data.</text>
</comment>
<evidence type="ECO:0000313" key="2">
    <source>
        <dbReference type="EMBL" id="EYC23262.1"/>
    </source>
</evidence>
<accession>A0A016V8C0</accession>
<gene>
    <name evidence="2" type="primary">Acey_s0015.g2560</name>
    <name evidence="2" type="ORF">Y032_0015g2560</name>
</gene>
<proteinExistence type="predicted"/>
<sequence length="74" mass="8681">MYSPCRKDRRIPAESQWDLDEGMQREHAQSERVEKVPPRFCGRNTMEPHAQSVYFFDKDCSLTQISAALFSNTR</sequence>
<dbReference type="EMBL" id="JARK01001351">
    <property type="protein sequence ID" value="EYC23262.1"/>
    <property type="molecule type" value="Genomic_DNA"/>
</dbReference>